<dbReference type="EMBL" id="JAINUF010000011">
    <property type="protein sequence ID" value="KAJ8346979.1"/>
    <property type="molecule type" value="Genomic_DNA"/>
</dbReference>
<keyword evidence="2" id="KW-1185">Reference proteome</keyword>
<sequence length="91" mass="10377">MTVQLISPRHLEELRTHTAADTTLQTLYNVIQRGWPSRACSVPDEATLEWKRQSVEHVKLPSGHLSEKTLKMLIEHAAHATARNLINKKSR</sequence>
<protein>
    <submittedName>
        <fullName evidence="1">Uncharacterized protein</fullName>
    </submittedName>
</protein>
<gene>
    <name evidence="1" type="ORF">SKAU_G00283800</name>
</gene>
<accession>A0A9Q1EXU8</accession>
<organism evidence="1 2">
    <name type="scientific">Synaphobranchus kaupii</name>
    <name type="common">Kaup's arrowtooth eel</name>
    <dbReference type="NCBI Taxonomy" id="118154"/>
    <lineage>
        <taxon>Eukaryota</taxon>
        <taxon>Metazoa</taxon>
        <taxon>Chordata</taxon>
        <taxon>Craniata</taxon>
        <taxon>Vertebrata</taxon>
        <taxon>Euteleostomi</taxon>
        <taxon>Actinopterygii</taxon>
        <taxon>Neopterygii</taxon>
        <taxon>Teleostei</taxon>
        <taxon>Anguilliformes</taxon>
        <taxon>Synaphobranchidae</taxon>
        <taxon>Synaphobranchus</taxon>
    </lineage>
</organism>
<dbReference type="Proteomes" id="UP001152622">
    <property type="component" value="Chromosome 11"/>
</dbReference>
<evidence type="ECO:0000313" key="2">
    <source>
        <dbReference type="Proteomes" id="UP001152622"/>
    </source>
</evidence>
<evidence type="ECO:0000313" key="1">
    <source>
        <dbReference type="EMBL" id="KAJ8346979.1"/>
    </source>
</evidence>
<name>A0A9Q1EXU8_SYNKA</name>
<proteinExistence type="predicted"/>
<reference evidence="1" key="1">
    <citation type="journal article" date="2023" name="Science">
        <title>Genome structures resolve the early diversification of teleost fishes.</title>
        <authorList>
            <person name="Parey E."/>
            <person name="Louis A."/>
            <person name="Montfort J."/>
            <person name="Bouchez O."/>
            <person name="Roques C."/>
            <person name="Iampietro C."/>
            <person name="Lluch J."/>
            <person name="Castinel A."/>
            <person name="Donnadieu C."/>
            <person name="Desvignes T."/>
            <person name="Floi Bucao C."/>
            <person name="Jouanno E."/>
            <person name="Wen M."/>
            <person name="Mejri S."/>
            <person name="Dirks R."/>
            <person name="Jansen H."/>
            <person name="Henkel C."/>
            <person name="Chen W.J."/>
            <person name="Zahm M."/>
            <person name="Cabau C."/>
            <person name="Klopp C."/>
            <person name="Thompson A.W."/>
            <person name="Robinson-Rechavi M."/>
            <person name="Braasch I."/>
            <person name="Lecointre G."/>
            <person name="Bobe J."/>
            <person name="Postlethwait J.H."/>
            <person name="Berthelot C."/>
            <person name="Roest Crollius H."/>
            <person name="Guiguen Y."/>
        </authorList>
    </citation>
    <scope>NUCLEOTIDE SEQUENCE</scope>
    <source>
        <strain evidence="1">WJC10195</strain>
    </source>
</reference>
<comment type="caution">
    <text evidence="1">The sequence shown here is derived from an EMBL/GenBank/DDBJ whole genome shotgun (WGS) entry which is preliminary data.</text>
</comment>
<dbReference type="AlphaFoldDB" id="A0A9Q1EXU8"/>